<evidence type="ECO:0000256" key="3">
    <source>
        <dbReference type="ARBA" id="ARBA00022723"/>
    </source>
</evidence>
<dbReference type="Gene3D" id="3.40.50.300">
    <property type="entry name" value="P-loop containing nucleotide triphosphate hydrolases"/>
    <property type="match status" value="1"/>
</dbReference>
<keyword evidence="1 9" id="KW-0963">Cytoplasm</keyword>
<evidence type="ECO:0000256" key="6">
    <source>
        <dbReference type="ARBA" id="ARBA00022840"/>
    </source>
</evidence>
<comment type="subcellular location">
    <subcellularLocation>
        <location evidence="9">Cytoplasm</location>
    </subcellularLocation>
</comment>
<evidence type="ECO:0000313" key="11">
    <source>
        <dbReference type="Proteomes" id="UP000262699"/>
    </source>
</evidence>
<keyword evidence="5 9" id="KW-0093">Biotin biosynthesis</keyword>
<comment type="cofactor">
    <cofactor evidence="9">
        <name>Mg(2+)</name>
        <dbReference type="ChEBI" id="CHEBI:18420"/>
    </cofactor>
</comment>
<organism evidence="10 11">
    <name type="scientific">Sphingomonas bacterium</name>
    <dbReference type="NCBI Taxonomy" id="1895847"/>
    <lineage>
        <taxon>Bacteria</taxon>
        <taxon>Pseudomonadati</taxon>
        <taxon>Pseudomonadota</taxon>
        <taxon>Alphaproteobacteria</taxon>
        <taxon>Sphingomonadales</taxon>
        <taxon>Sphingomonadaceae</taxon>
        <taxon>Sphingomonas</taxon>
    </lineage>
</organism>
<feature type="binding site" evidence="9">
    <location>
        <position position="16"/>
    </location>
    <ligand>
        <name>Mg(2+)</name>
        <dbReference type="ChEBI" id="CHEBI:18420"/>
    </ligand>
</feature>
<dbReference type="GO" id="GO:0009102">
    <property type="term" value="P:biotin biosynthetic process"/>
    <property type="evidence" value="ECO:0007669"/>
    <property type="project" value="UniProtKB-UniRule"/>
</dbReference>
<proteinExistence type="inferred from homology"/>
<evidence type="ECO:0000256" key="9">
    <source>
        <dbReference type="HAMAP-Rule" id="MF_00336"/>
    </source>
</evidence>
<name>A0A3D0WDL1_9SPHN</name>
<dbReference type="UniPathway" id="UPA00078">
    <property type="reaction ID" value="UER00161"/>
</dbReference>
<evidence type="ECO:0000256" key="8">
    <source>
        <dbReference type="ARBA" id="ARBA00047386"/>
    </source>
</evidence>
<dbReference type="PANTHER" id="PTHR43210:SF2">
    <property type="entry name" value="ATP-DEPENDENT DETHIOBIOTIN SYNTHETASE BIOD 2"/>
    <property type="match status" value="1"/>
</dbReference>
<dbReference type="NCBIfam" id="TIGR00347">
    <property type="entry name" value="bioD"/>
    <property type="match status" value="1"/>
</dbReference>
<dbReference type="PANTHER" id="PTHR43210">
    <property type="entry name" value="DETHIOBIOTIN SYNTHETASE"/>
    <property type="match status" value="1"/>
</dbReference>
<evidence type="ECO:0000256" key="2">
    <source>
        <dbReference type="ARBA" id="ARBA00022598"/>
    </source>
</evidence>
<feature type="binding site" evidence="9">
    <location>
        <position position="98"/>
    </location>
    <ligand>
        <name>Mg(2+)</name>
        <dbReference type="ChEBI" id="CHEBI:18420"/>
    </ligand>
</feature>
<evidence type="ECO:0000256" key="1">
    <source>
        <dbReference type="ARBA" id="ARBA00022490"/>
    </source>
</evidence>
<comment type="catalytic activity">
    <reaction evidence="8">
        <text>(7R,8S)-8-amino-7-(carboxyamino)nonanoate + ATP = (4R,5S)-dethiobiotin + ADP + phosphate + H(+)</text>
        <dbReference type="Rhea" id="RHEA:63684"/>
        <dbReference type="ChEBI" id="CHEBI:15378"/>
        <dbReference type="ChEBI" id="CHEBI:30616"/>
        <dbReference type="ChEBI" id="CHEBI:43474"/>
        <dbReference type="ChEBI" id="CHEBI:149470"/>
        <dbReference type="ChEBI" id="CHEBI:149473"/>
        <dbReference type="ChEBI" id="CHEBI:456216"/>
    </reaction>
</comment>
<sequence length="206" mass="21503">MSRFVIAGTDTGIGKTVFAAALTGAIGATYWKPVQSGLDDGTDTASVAELSGAIPDRLLPEAYRLVTPCSPHLAAEIDGVTIDPARLKPPPADPLVIELAGGLMVPLTRDLLTIDLVASWGLPVILVARTALGTINHSLLSIEAMRARGIAIHGLAFVGDAVPDSEETIAAMGRVRRLGRLDVVEPLTRDTLAAAFARGFDKADFA</sequence>
<dbReference type="GO" id="GO:0005524">
    <property type="term" value="F:ATP binding"/>
    <property type="evidence" value="ECO:0007669"/>
    <property type="project" value="UniProtKB-UniRule"/>
</dbReference>
<dbReference type="EMBL" id="DOYJ01000312">
    <property type="protein sequence ID" value="HCB76710.1"/>
    <property type="molecule type" value="Genomic_DNA"/>
</dbReference>
<dbReference type="InterPro" id="IPR004472">
    <property type="entry name" value="DTB_synth_BioD"/>
</dbReference>
<feature type="active site" evidence="9">
    <location>
        <position position="32"/>
    </location>
</feature>
<feature type="binding site" evidence="9">
    <location>
        <position position="43"/>
    </location>
    <ligand>
        <name>Mg(2+)</name>
        <dbReference type="ChEBI" id="CHEBI:18420"/>
    </ligand>
</feature>
<feature type="binding site" evidence="9">
    <location>
        <begin position="98"/>
        <end position="101"/>
    </location>
    <ligand>
        <name>ATP</name>
        <dbReference type="ChEBI" id="CHEBI:30616"/>
    </ligand>
</feature>
<dbReference type="GO" id="GO:0005829">
    <property type="term" value="C:cytosol"/>
    <property type="evidence" value="ECO:0007669"/>
    <property type="project" value="TreeGrafter"/>
</dbReference>
<evidence type="ECO:0000256" key="5">
    <source>
        <dbReference type="ARBA" id="ARBA00022756"/>
    </source>
</evidence>
<evidence type="ECO:0000313" key="10">
    <source>
        <dbReference type="EMBL" id="HCB76710.1"/>
    </source>
</evidence>
<comment type="function">
    <text evidence="9">Catalyzes a mechanistically unusual reaction, the ATP-dependent insertion of CO2 between the N7 and N8 nitrogen atoms of 7,8-diaminopelargonic acid (DAPA, also called 7,8-diammoniononanoate) to form a ureido ring.</text>
</comment>
<dbReference type="InterPro" id="IPR027417">
    <property type="entry name" value="P-loop_NTPase"/>
</dbReference>
<accession>A0A3D0WDL1</accession>
<comment type="catalytic activity">
    <reaction evidence="9">
        <text>(7R,8S)-7,8-diammoniononanoate + CO2 + ATP = (4R,5S)-dethiobiotin + ADP + phosphate + 3 H(+)</text>
        <dbReference type="Rhea" id="RHEA:15805"/>
        <dbReference type="ChEBI" id="CHEBI:15378"/>
        <dbReference type="ChEBI" id="CHEBI:16526"/>
        <dbReference type="ChEBI" id="CHEBI:30616"/>
        <dbReference type="ChEBI" id="CHEBI:43474"/>
        <dbReference type="ChEBI" id="CHEBI:149469"/>
        <dbReference type="ChEBI" id="CHEBI:149473"/>
        <dbReference type="ChEBI" id="CHEBI:456216"/>
        <dbReference type="EC" id="6.3.3.3"/>
    </reaction>
</comment>
<protein>
    <recommendedName>
        <fullName evidence="9">ATP-dependent dethiobiotin synthetase BioD</fullName>
        <ecNumber evidence="9">6.3.3.3</ecNumber>
    </recommendedName>
    <alternativeName>
        <fullName evidence="9">DTB synthetase</fullName>
        <shortName evidence="9">DTBS</shortName>
    </alternativeName>
    <alternativeName>
        <fullName evidence="9">Dethiobiotin synthase</fullName>
    </alternativeName>
</protein>
<evidence type="ECO:0000256" key="7">
    <source>
        <dbReference type="ARBA" id="ARBA00022842"/>
    </source>
</evidence>
<keyword evidence="3 9" id="KW-0479">Metal-binding</keyword>
<feature type="binding site" evidence="9">
    <location>
        <position position="36"/>
    </location>
    <ligand>
        <name>substrate</name>
    </ligand>
</feature>
<dbReference type="GO" id="GO:0000287">
    <property type="term" value="F:magnesium ion binding"/>
    <property type="evidence" value="ECO:0007669"/>
    <property type="project" value="UniProtKB-UniRule"/>
</dbReference>
<dbReference type="HAMAP" id="MF_00336">
    <property type="entry name" value="BioD"/>
    <property type="match status" value="1"/>
</dbReference>
<evidence type="ECO:0000256" key="4">
    <source>
        <dbReference type="ARBA" id="ARBA00022741"/>
    </source>
</evidence>
<keyword evidence="6 9" id="KW-0067">ATP-binding</keyword>
<comment type="caution">
    <text evidence="9">Lacks conserved residue(s) required for the propagation of feature annotation.</text>
</comment>
<feature type="binding site" evidence="9">
    <location>
        <begin position="186"/>
        <end position="188"/>
    </location>
    <ligand>
        <name>ATP</name>
        <dbReference type="ChEBI" id="CHEBI:30616"/>
    </ligand>
</feature>
<comment type="similarity">
    <text evidence="9">Belongs to the dethiobiotin synthetase family.</text>
</comment>
<dbReference type="Pfam" id="PF13500">
    <property type="entry name" value="AAA_26"/>
    <property type="match status" value="1"/>
</dbReference>
<dbReference type="AlphaFoldDB" id="A0A3D0WDL1"/>
<dbReference type="SUPFAM" id="SSF52540">
    <property type="entry name" value="P-loop containing nucleoside triphosphate hydrolases"/>
    <property type="match status" value="1"/>
</dbReference>
<dbReference type="Proteomes" id="UP000262699">
    <property type="component" value="Unassembled WGS sequence"/>
</dbReference>
<comment type="subunit">
    <text evidence="9">Homodimer.</text>
</comment>
<keyword evidence="7 9" id="KW-0460">Magnesium</keyword>
<feature type="binding site" evidence="9">
    <location>
        <position position="43"/>
    </location>
    <ligand>
        <name>ATP</name>
        <dbReference type="ChEBI" id="CHEBI:30616"/>
    </ligand>
</feature>
<dbReference type="PIRSF" id="PIRSF006755">
    <property type="entry name" value="DTB_synth"/>
    <property type="match status" value="1"/>
</dbReference>
<feature type="binding site" evidence="9">
    <location>
        <begin position="12"/>
        <end position="17"/>
    </location>
    <ligand>
        <name>ATP</name>
        <dbReference type="ChEBI" id="CHEBI:30616"/>
    </ligand>
</feature>
<comment type="pathway">
    <text evidence="9">Cofactor biosynthesis; biotin biosynthesis; biotin from 7,8-diaminononanoate: step 1/2.</text>
</comment>
<dbReference type="EC" id="6.3.3.3" evidence="9"/>
<keyword evidence="2 9" id="KW-0436">Ligase</keyword>
<gene>
    <name evidence="9" type="primary">bioD</name>
    <name evidence="10" type="ORF">DEP91_11170</name>
</gene>
<dbReference type="CDD" id="cd03109">
    <property type="entry name" value="DTBS"/>
    <property type="match status" value="1"/>
</dbReference>
<dbReference type="GO" id="GO:0004141">
    <property type="term" value="F:dethiobiotin synthase activity"/>
    <property type="evidence" value="ECO:0007669"/>
    <property type="project" value="UniProtKB-UniRule"/>
</dbReference>
<keyword evidence="4 9" id="KW-0547">Nucleotide-binding</keyword>
<comment type="caution">
    <text evidence="10">The sequence shown here is derived from an EMBL/GenBank/DDBJ whole genome shotgun (WGS) entry which is preliminary data.</text>
</comment>
<reference evidence="10 11" key="1">
    <citation type="journal article" date="2018" name="Nat. Biotechnol.">
        <title>A standardized bacterial taxonomy based on genome phylogeny substantially revises the tree of life.</title>
        <authorList>
            <person name="Parks D.H."/>
            <person name="Chuvochina M."/>
            <person name="Waite D.W."/>
            <person name="Rinke C."/>
            <person name="Skarshewski A."/>
            <person name="Chaumeil P.A."/>
            <person name="Hugenholtz P."/>
        </authorList>
    </citation>
    <scope>NUCLEOTIDE SEQUENCE [LARGE SCALE GENOMIC DNA]</scope>
    <source>
        <strain evidence="10">UBA9015</strain>
    </source>
</reference>